<organism evidence="1 2">
    <name type="scientific">Klebsiella michiganensis</name>
    <dbReference type="NCBI Taxonomy" id="1134687"/>
    <lineage>
        <taxon>Bacteria</taxon>
        <taxon>Pseudomonadati</taxon>
        <taxon>Pseudomonadota</taxon>
        <taxon>Gammaproteobacteria</taxon>
        <taxon>Enterobacterales</taxon>
        <taxon>Enterobacteriaceae</taxon>
        <taxon>Klebsiella/Raoultella group</taxon>
        <taxon>Klebsiella</taxon>
    </lineage>
</organism>
<gene>
    <name evidence="1" type="ORF">CWN49_35590</name>
</gene>
<proteinExistence type="predicted"/>
<dbReference type="Proteomes" id="UP000234667">
    <property type="component" value="Unassembled WGS sequence"/>
</dbReference>
<reference evidence="1 2" key="2">
    <citation type="submission" date="2018-01" db="EMBL/GenBank/DDBJ databases">
        <title>Genomic study of Klebsiella pneumoniae.</title>
        <authorList>
            <person name="Yang Y."/>
            <person name="Bicalho R."/>
        </authorList>
    </citation>
    <scope>NUCLEOTIDE SEQUENCE [LARGE SCALE GENOMIC DNA]</scope>
    <source>
        <strain evidence="1 2">A10</strain>
    </source>
</reference>
<evidence type="ECO:0000313" key="2">
    <source>
        <dbReference type="Proteomes" id="UP000234667"/>
    </source>
</evidence>
<reference evidence="1 2" key="1">
    <citation type="submission" date="2017-11" db="EMBL/GenBank/DDBJ databases">
        <authorList>
            <person name="Han C.G."/>
        </authorList>
    </citation>
    <scope>NUCLEOTIDE SEQUENCE [LARGE SCALE GENOMIC DNA]</scope>
    <source>
        <strain evidence="1 2">A10</strain>
    </source>
</reference>
<name>A0A2J5NW29_9ENTR</name>
<dbReference type="EMBL" id="PIDR01002059">
    <property type="protein sequence ID" value="PLO57979.1"/>
    <property type="molecule type" value="Genomic_DNA"/>
</dbReference>
<protein>
    <submittedName>
        <fullName evidence="1">Uncharacterized protein</fullName>
    </submittedName>
</protein>
<sequence>MSENKKWKEKLISSSFPLEYLVSRKLAALDIAVQNEFTYSRDDAGILKDFSIDLQGNYWNEECTFNLIFLIECKQRHDKNKWLFMRDPNISDFSSHTLGYTIRTVDNFTRMIVPTESTYALDEKIDFVVKGLEIDTSNGNVYDNELKHGLSQLAYALPDVMIKNISHCIH</sequence>
<accession>A0A2J5NW29</accession>
<dbReference type="AlphaFoldDB" id="A0A2J5NW29"/>
<comment type="caution">
    <text evidence="1">The sequence shown here is derived from an EMBL/GenBank/DDBJ whole genome shotgun (WGS) entry which is preliminary data.</text>
</comment>
<feature type="non-terminal residue" evidence="1">
    <location>
        <position position="170"/>
    </location>
</feature>
<evidence type="ECO:0000313" key="1">
    <source>
        <dbReference type="EMBL" id="PLO57979.1"/>
    </source>
</evidence>